<dbReference type="PANTHER" id="PTHR35090">
    <property type="entry name" value="DNA-DIRECTED RNA POLYMERASE SUBUNIT I"/>
    <property type="match status" value="1"/>
</dbReference>
<organism evidence="2 3">
    <name type="scientific">Methanooceanicella nereidis</name>
    <dbReference type="NCBI Taxonomy" id="2052831"/>
    <lineage>
        <taxon>Archaea</taxon>
        <taxon>Methanobacteriati</taxon>
        <taxon>Methanobacteriota</taxon>
        <taxon>Stenosarchaea group</taxon>
        <taxon>Methanomicrobia</taxon>
        <taxon>Methanocellales</taxon>
        <taxon>Methanocellaceae</taxon>
        <taxon>Methanooceanicella</taxon>
    </lineage>
</organism>
<keyword evidence="3" id="KW-1185">Reference proteome</keyword>
<dbReference type="InterPro" id="IPR024096">
    <property type="entry name" value="NO_sig/Golgi_transp_ligand-bd"/>
</dbReference>
<dbReference type="PANTHER" id="PTHR35090:SF2">
    <property type="entry name" value="ARSR FAMILY TRANSCRIPTIONAL REGULATOR"/>
    <property type="match status" value="1"/>
</dbReference>
<gene>
    <name evidence="2" type="ORF">CUJ83_02065</name>
</gene>
<name>A0AAP2RBE0_9EURY</name>
<reference evidence="2 3" key="1">
    <citation type="submission" date="2017-11" db="EMBL/GenBank/DDBJ databases">
        <title>Isolation and Characterization of Family Methanocellaceae Species from Potential Methane Hydrate Area Offshore Southwestern Taiwan.</title>
        <authorList>
            <person name="Zhang W.-L."/>
            <person name="Chen W.-C."/>
            <person name="Lai M.-C."/>
            <person name="Chen S.-C."/>
        </authorList>
    </citation>
    <scope>NUCLEOTIDE SEQUENCE [LARGE SCALE GENOMIC DNA]</scope>
    <source>
        <strain evidence="2 3">CWC-04</strain>
    </source>
</reference>
<evidence type="ECO:0000259" key="1">
    <source>
        <dbReference type="SMART" id="SM00989"/>
    </source>
</evidence>
<proteinExistence type="predicted"/>
<dbReference type="Gene3D" id="3.30.1380.20">
    <property type="entry name" value="Trafficking protein particle complex subunit 3"/>
    <property type="match status" value="1"/>
</dbReference>
<dbReference type="InterPro" id="IPR004096">
    <property type="entry name" value="V4R"/>
</dbReference>
<dbReference type="EMBL" id="PGCK01000001">
    <property type="protein sequence ID" value="MCD1293781.1"/>
    <property type="molecule type" value="Genomic_DNA"/>
</dbReference>
<accession>A0AAP2RBE0</accession>
<dbReference type="AlphaFoldDB" id="A0AAP2RBE0"/>
<feature type="domain" description="4-vinyl reductase 4VR" evidence="1">
    <location>
        <begin position="62"/>
        <end position="124"/>
    </location>
</feature>
<evidence type="ECO:0000313" key="3">
    <source>
        <dbReference type="Proteomes" id="UP001320159"/>
    </source>
</evidence>
<comment type="caution">
    <text evidence="2">The sequence shown here is derived from an EMBL/GenBank/DDBJ whole genome shotgun (WGS) entry which is preliminary data.</text>
</comment>
<dbReference type="RefSeq" id="WP_230740074.1">
    <property type="nucleotide sequence ID" value="NZ_PGCK01000001.1"/>
</dbReference>
<dbReference type="SUPFAM" id="SSF111126">
    <property type="entry name" value="Ligand-binding domain in the NO signalling and Golgi transport"/>
    <property type="match status" value="1"/>
</dbReference>
<protein>
    <submittedName>
        <fullName evidence="2">4-vinyl reductase</fullName>
    </submittedName>
</protein>
<sequence>MQVFGSSNENAYGNMIRPDREAAMYRAGKELIRPLDIRDIESLAGYMRRNHVGSLEIDSRNSRVFKVSNCLTCSTMEQMGRKACFFEAGLIAGALESIYGKMVYVRETKCQCIGDDVCEFEVIFRGN</sequence>
<evidence type="ECO:0000313" key="2">
    <source>
        <dbReference type="EMBL" id="MCD1293781.1"/>
    </source>
</evidence>
<dbReference type="Proteomes" id="UP001320159">
    <property type="component" value="Unassembled WGS sequence"/>
</dbReference>
<dbReference type="SMART" id="SM00989">
    <property type="entry name" value="V4R"/>
    <property type="match status" value="1"/>
</dbReference>
<dbReference type="Pfam" id="PF02830">
    <property type="entry name" value="V4R"/>
    <property type="match status" value="1"/>
</dbReference>